<dbReference type="EMBL" id="VDLY02000016">
    <property type="protein sequence ID" value="KAB8161925.1"/>
    <property type="molecule type" value="Genomic_DNA"/>
</dbReference>
<keyword evidence="3" id="KW-1185">Reference proteome</keyword>
<protein>
    <submittedName>
        <fullName evidence="2">Uncharacterized protein</fullName>
    </submittedName>
</protein>
<evidence type="ECO:0000256" key="1">
    <source>
        <dbReference type="SAM" id="MobiDB-lite"/>
    </source>
</evidence>
<reference evidence="2" key="1">
    <citation type="submission" date="2019-10" db="EMBL/GenBank/DDBJ databases">
        <title>Nonomuraea sp. nov., isolated from Phyllanthus amarus.</title>
        <authorList>
            <person name="Klykleung N."/>
            <person name="Tanasupawat S."/>
        </authorList>
    </citation>
    <scope>NUCLEOTIDE SEQUENCE [LARGE SCALE GENOMIC DNA]</scope>
    <source>
        <strain evidence="2">3MP-10</strain>
    </source>
</reference>
<accession>A0A5N6A065</accession>
<proteinExistence type="predicted"/>
<organism evidence="2 3">
    <name type="scientific">Streptomyces mimosae</name>
    <dbReference type="NCBI Taxonomy" id="2586635"/>
    <lineage>
        <taxon>Bacteria</taxon>
        <taxon>Bacillati</taxon>
        <taxon>Actinomycetota</taxon>
        <taxon>Actinomycetes</taxon>
        <taxon>Kitasatosporales</taxon>
        <taxon>Streptomycetaceae</taxon>
        <taxon>Streptomyces</taxon>
    </lineage>
</organism>
<evidence type="ECO:0000313" key="3">
    <source>
        <dbReference type="Proteomes" id="UP000314251"/>
    </source>
</evidence>
<dbReference type="AlphaFoldDB" id="A0A5N6A065"/>
<sequence length="123" mass="14278">MPRRRPGHVRAELPPRRRTSQQRTVDGPSGLSRAALAEILHIERTRNYLWAGGTAEALRRWRTFVREPGHRLWDERTNGGCLIWACCGDPFEAREFLESVMRALSRRSARELRALVEPLDDLY</sequence>
<evidence type="ECO:0000313" key="2">
    <source>
        <dbReference type="EMBL" id="KAB8161925.1"/>
    </source>
</evidence>
<gene>
    <name evidence="2" type="ORF">FH607_022885</name>
</gene>
<comment type="caution">
    <text evidence="2">The sequence shown here is derived from an EMBL/GenBank/DDBJ whole genome shotgun (WGS) entry which is preliminary data.</text>
</comment>
<dbReference type="OrthoDB" id="3637176at2"/>
<feature type="region of interest" description="Disordered" evidence="1">
    <location>
        <begin position="1"/>
        <end position="29"/>
    </location>
</feature>
<dbReference type="Proteomes" id="UP000314251">
    <property type="component" value="Unassembled WGS sequence"/>
</dbReference>
<name>A0A5N6A065_9ACTN</name>